<dbReference type="HOGENOM" id="CLU_041102_1_0_5"/>
<feature type="compositionally biased region" description="Basic residues" evidence="4">
    <location>
        <begin position="429"/>
        <end position="451"/>
    </location>
</feature>
<sequence length="451" mass="48920">MKYVPTALLNVFLDGRKRRKVGRLATQARRILFEYDPDFLSSGLQISPFQLPARAGIVIAEPVPFDGLFGVFNDSLPDGWGRLLLDRAVERAGILRGSLTPLDRLAYVGRHGMGALSYEPDHSDSDGEPIVLTLDKLAADAATVLKGEQGAIVDKLLKLNGASAGARPKVVAQVSADKKKIIHGPASLPPGYAHWMIKFPSQLDEADVGPIEYAYSLMARAAGIDMPETHLFGAKKKRYFGIKRFDRDGDRRVHMHSLSGLLHADHRTPSLDYDAFLKATQVLTKDITQVEKAFRLACFNVLAHNRDDHAKNFSYLLDDETGQWSLAPAYDLIFSSGPAGEQSMMVMGEGRGPGVEHLRALAKKHGLKKGEAILDEVRSAIAKWPDVAADAGVSKKSASMITARIAPASSKPARSSKKPAAKTPPAAKKSAKPKKPPAAKKSKAAKTARKR</sequence>
<dbReference type="AlphaFoldDB" id="V5SB22"/>
<evidence type="ECO:0000259" key="6">
    <source>
        <dbReference type="Pfam" id="PF13657"/>
    </source>
</evidence>
<dbReference type="STRING" id="1029756.W911_03530"/>
<keyword evidence="3" id="KW-0418">Kinase</keyword>
<evidence type="ECO:0000256" key="3">
    <source>
        <dbReference type="ARBA" id="ARBA00022777"/>
    </source>
</evidence>
<dbReference type="RefSeq" id="WP_023786120.1">
    <property type="nucleotide sequence ID" value="NC_022997.1"/>
</dbReference>
<dbReference type="KEGG" id="hni:W911_03530"/>
<evidence type="ECO:0000256" key="4">
    <source>
        <dbReference type="SAM" id="MobiDB-lite"/>
    </source>
</evidence>
<feature type="domain" description="HipA-like C-terminal" evidence="5">
    <location>
        <begin position="163"/>
        <end position="383"/>
    </location>
</feature>
<dbReference type="EMBL" id="CP006912">
    <property type="protein sequence ID" value="AHB47692.1"/>
    <property type="molecule type" value="Genomic_DNA"/>
</dbReference>
<name>V5SB22_9HYPH</name>
<dbReference type="OrthoDB" id="9805913at2"/>
<dbReference type="Pfam" id="PF13657">
    <property type="entry name" value="Couple_hipA"/>
    <property type="match status" value="1"/>
</dbReference>
<dbReference type="PATRIC" id="fig|1029756.8.peg.737"/>
<protein>
    <submittedName>
        <fullName evidence="7">Protein HipA</fullName>
    </submittedName>
</protein>
<dbReference type="InterPro" id="IPR052028">
    <property type="entry name" value="HipA_Ser/Thr_kinase"/>
</dbReference>
<keyword evidence="2" id="KW-0808">Transferase</keyword>
<evidence type="ECO:0000259" key="5">
    <source>
        <dbReference type="Pfam" id="PF07804"/>
    </source>
</evidence>
<dbReference type="InterPro" id="IPR012893">
    <property type="entry name" value="HipA-like_C"/>
</dbReference>
<feature type="domain" description="HipA N-terminal subdomain 1" evidence="6">
    <location>
        <begin position="10"/>
        <end position="118"/>
    </location>
</feature>
<accession>V5SB22</accession>
<evidence type="ECO:0000256" key="1">
    <source>
        <dbReference type="ARBA" id="ARBA00010164"/>
    </source>
</evidence>
<keyword evidence="8" id="KW-1185">Reference proteome</keyword>
<organism evidence="7 8">
    <name type="scientific">Hyphomicrobium nitrativorans NL23</name>
    <dbReference type="NCBI Taxonomy" id="1029756"/>
    <lineage>
        <taxon>Bacteria</taxon>
        <taxon>Pseudomonadati</taxon>
        <taxon>Pseudomonadota</taxon>
        <taxon>Alphaproteobacteria</taxon>
        <taxon>Hyphomicrobiales</taxon>
        <taxon>Hyphomicrobiaceae</taxon>
        <taxon>Hyphomicrobium</taxon>
    </lineage>
</organism>
<evidence type="ECO:0000313" key="7">
    <source>
        <dbReference type="EMBL" id="AHB47692.1"/>
    </source>
</evidence>
<dbReference type="InterPro" id="IPR017508">
    <property type="entry name" value="HipA_N1"/>
</dbReference>
<dbReference type="PANTHER" id="PTHR37419:SF8">
    <property type="entry name" value="TOXIN YJJJ"/>
    <property type="match status" value="1"/>
</dbReference>
<reference evidence="7 8" key="1">
    <citation type="journal article" date="2014" name="Genome Announc.">
        <title>Complete Genome Sequence of Hyphomicrobium nitrativorans Strain NL23, a Denitrifying Bacterium Isolated from Biofilm of a Methanol-Fed Denitrification System Treating Seawater at the Montreal Biodome.</title>
        <authorList>
            <person name="Martineau C."/>
            <person name="Villeneuve C."/>
            <person name="Mauffrey F."/>
            <person name="Villemur R."/>
        </authorList>
    </citation>
    <scope>NUCLEOTIDE SEQUENCE [LARGE SCALE GENOMIC DNA]</scope>
    <source>
        <strain evidence="7">NL23</strain>
    </source>
</reference>
<comment type="similarity">
    <text evidence="1">Belongs to the HipA Ser/Thr kinase family.</text>
</comment>
<dbReference type="Gene3D" id="1.10.1070.20">
    <property type="match status" value="1"/>
</dbReference>
<dbReference type="Pfam" id="PF07804">
    <property type="entry name" value="HipA_C"/>
    <property type="match status" value="1"/>
</dbReference>
<proteinExistence type="inferred from homology"/>
<feature type="region of interest" description="Disordered" evidence="4">
    <location>
        <begin position="404"/>
        <end position="451"/>
    </location>
</feature>
<evidence type="ECO:0000256" key="2">
    <source>
        <dbReference type="ARBA" id="ARBA00022679"/>
    </source>
</evidence>
<dbReference type="PANTHER" id="PTHR37419">
    <property type="entry name" value="SERINE/THREONINE-PROTEIN KINASE TOXIN HIPA"/>
    <property type="match status" value="1"/>
</dbReference>
<dbReference type="GO" id="GO:0005829">
    <property type="term" value="C:cytosol"/>
    <property type="evidence" value="ECO:0007669"/>
    <property type="project" value="TreeGrafter"/>
</dbReference>
<gene>
    <name evidence="7" type="ORF">W911_03530</name>
</gene>
<dbReference type="Proteomes" id="UP000018542">
    <property type="component" value="Chromosome"/>
</dbReference>
<evidence type="ECO:0000313" key="8">
    <source>
        <dbReference type="Proteomes" id="UP000018542"/>
    </source>
</evidence>
<dbReference type="GO" id="GO:0004674">
    <property type="term" value="F:protein serine/threonine kinase activity"/>
    <property type="evidence" value="ECO:0007669"/>
    <property type="project" value="TreeGrafter"/>
</dbReference>